<evidence type="ECO:0000313" key="2">
    <source>
        <dbReference type="EMBL" id="KAF3550107.1"/>
    </source>
</evidence>
<dbReference type="InterPro" id="IPR032675">
    <property type="entry name" value="LRR_dom_sf"/>
</dbReference>
<name>A0ABQ7CF74_BRACR</name>
<dbReference type="SUPFAM" id="SSF81383">
    <property type="entry name" value="F-box domain"/>
    <property type="match status" value="1"/>
</dbReference>
<dbReference type="EMBL" id="QGKV02000832">
    <property type="protein sequence ID" value="KAF3550107.1"/>
    <property type="molecule type" value="Genomic_DNA"/>
</dbReference>
<evidence type="ECO:0000259" key="1">
    <source>
        <dbReference type="SMART" id="SM00579"/>
    </source>
</evidence>
<proteinExistence type="predicted"/>
<evidence type="ECO:0000313" key="3">
    <source>
        <dbReference type="Proteomes" id="UP000266723"/>
    </source>
</evidence>
<dbReference type="PANTHER" id="PTHR31900">
    <property type="entry name" value="F-BOX/RNI SUPERFAMILY PROTEIN-RELATED"/>
    <property type="match status" value="1"/>
</dbReference>
<dbReference type="InterPro" id="IPR006566">
    <property type="entry name" value="FBD"/>
</dbReference>
<dbReference type="SUPFAM" id="SSF52047">
    <property type="entry name" value="RNI-like"/>
    <property type="match status" value="1"/>
</dbReference>
<organism evidence="2 3">
    <name type="scientific">Brassica cretica</name>
    <name type="common">Mustard</name>
    <dbReference type="NCBI Taxonomy" id="69181"/>
    <lineage>
        <taxon>Eukaryota</taxon>
        <taxon>Viridiplantae</taxon>
        <taxon>Streptophyta</taxon>
        <taxon>Embryophyta</taxon>
        <taxon>Tracheophyta</taxon>
        <taxon>Spermatophyta</taxon>
        <taxon>Magnoliopsida</taxon>
        <taxon>eudicotyledons</taxon>
        <taxon>Gunneridae</taxon>
        <taxon>Pentapetalae</taxon>
        <taxon>rosids</taxon>
        <taxon>malvids</taxon>
        <taxon>Brassicales</taxon>
        <taxon>Brassicaceae</taxon>
        <taxon>Brassiceae</taxon>
        <taxon>Brassica</taxon>
    </lineage>
</organism>
<dbReference type="InterPro" id="IPR055411">
    <property type="entry name" value="LRR_FXL15/At3g58940/PEG3-like"/>
</dbReference>
<dbReference type="CDD" id="cd22160">
    <property type="entry name" value="F-box_AtFBL13-like"/>
    <property type="match status" value="1"/>
</dbReference>
<comment type="caution">
    <text evidence="2">The sequence shown here is derived from an EMBL/GenBank/DDBJ whole genome shotgun (WGS) entry which is preliminary data.</text>
</comment>
<dbReference type="InterPro" id="IPR053781">
    <property type="entry name" value="F-box_AtFBL13-like"/>
</dbReference>
<dbReference type="PANTHER" id="PTHR31900:SF33">
    <property type="entry name" value="PROTEIN WITH RNI-LIKE_FBD-LIKE DOMAIN"/>
    <property type="match status" value="1"/>
</dbReference>
<dbReference type="InterPro" id="IPR050232">
    <property type="entry name" value="FBL13/AtMIF1-like"/>
</dbReference>
<dbReference type="InterPro" id="IPR001810">
    <property type="entry name" value="F-box_dom"/>
</dbReference>
<dbReference type="Proteomes" id="UP000266723">
    <property type="component" value="Unassembled WGS sequence"/>
</dbReference>
<keyword evidence="3" id="KW-1185">Reference proteome</keyword>
<protein>
    <recommendedName>
        <fullName evidence="1">FBD domain-containing protein</fullName>
    </recommendedName>
</protein>
<dbReference type="Gene3D" id="3.80.10.10">
    <property type="entry name" value="Ribonuclease Inhibitor"/>
    <property type="match status" value="1"/>
</dbReference>
<dbReference type="Pfam" id="PF00646">
    <property type="entry name" value="F-box"/>
    <property type="match status" value="1"/>
</dbReference>
<reference evidence="2 3" key="1">
    <citation type="journal article" date="2020" name="BMC Genomics">
        <title>Intraspecific diversification of the crop wild relative Brassica cretica Lam. using demographic model selection.</title>
        <authorList>
            <person name="Kioukis A."/>
            <person name="Michalopoulou V.A."/>
            <person name="Briers L."/>
            <person name="Pirintsos S."/>
            <person name="Studholme D.J."/>
            <person name="Pavlidis P."/>
            <person name="Sarris P.F."/>
        </authorList>
    </citation>
    <scope>NUCLEOTIDE SEQUENCE [LARGE SCALE GENOMIC DNA]</scope>
    <source>
        <strain evidence="3">cv. PFS-1207/04</strain>
    </source>
</reference>
<accession>A0ABQ7CF74</accession>
<dbReference type="Pfam" id="PF08387">
    <property type="entry name" value="FBD"/>
    <property type="match status" value="1"/>
</dbReference>
<gene>
    <name evidence="2" type="ORF">DY000_02002597</name>
</gene>
<dbReference type="Pfam" id="PF24758">
    <property type="entry name" value="LRR_At5g56370"/>
    <property type="match status" value="1"/>
</dbReference>
<sequence>MILGFGFLTLGGDRISELPDSLRSQILLLLKTKDSIKTSVLSTRWRDIWLHVPGLDLRVDDLPPYGQVFPSFIYKYIKFNHKSRLQKFKIKYHVCNDYRDQFLEWIGPSVERGIQHLDVETDIGPCMPQNIYKSNTLVSLKLVAVGLETPNSDVSLPCLKILPLERILYDDDPLTLEKLISGCSVLEDLTMIRQTYTPGTVMLSLRMRSQSLKSFRLTFEYTMEGADFSVEIGAPKLKYLSYLSFKDNQSDKIVIKNLNSLLKIDIDTDYMLQLLPIFLESCPNLKDLVSDCFVSTEPELNELSYVPQCLLSSLECVEIRGLSMDEETGKKLVRYFLENSVLLKKLILRFKDYSIANHDSDILKGIGTFTKRSNKCQIIIH</sequence>
<dbReference type="SMART" id="SM00579">
    <property type="entry name" value="FBD"/>
    <property type="match status" value="1"/>
</dbReference>
<feature type="domain" description="FBD" evidence="1">
    <location>
        <begin position="308"/>
        <end position="381"/>
    </location>
</feature>
<dbReference type="InterPro" id="IPR036047">
    <property type="entry name" value="F-box-like_dom_sf"/>
</dbReference>